<feature type="compositionally biased region" description="Basic and acidic residues" evidence="1">
    <location>
        <begin position="41"/>
        <end position="53"/>
    </location>
</feature>
<dbReference type="AlphaFoldDB" id="A0A6G9J689"/>
<evidence type="ECO:0000313" key="2">
    <source>
        <dbReference type="EMBL" id="MBB3869454.1"/>
    </source>
</evidence>
<reference evidence="2 3" key="1">
    <citation type="submission" date="2020-08" db="EMBL/GenBank/DDBJ databases">
        <title>Genomic Encyclopedia of Type Strains, Phase IV (KMG-IV): sequencing the most valuable type-strain genomes for metagenomic binning, comparative biology and taxonomic classification.</title>
        <authorList>
            <person name="Goeker M."/>
        </authorList>
    </citation>
    <scope>NUCLEOTIDE SEQUENCE [LARGE SCALE GENOMIC DNA]</scope>
    <source>
        <strain evidence="2 3">DSM 14590</strain>
    </source>
</reference>
<comment type="caution">
    <text evidence="2">The sequence shown here is derived from an EMBL/GenBank/DDBJ whole genome shotgun (WGS) entry which is preliminary data.</text>
</comment>
<feature type="region of interest" description="Disordered" evidence="1">
    <location>
        <begin position="28"/>
        <end position="72"/>
    </location>
</feature>
<proteinExistence type="predicted"/>
<accession>A0A6G9J689</accession>
<dbReference type="RefSeq" id="WP_062754769.1">
    <property type="nucleotide sequence ID" value="NZ_BDAQ01000006.1"/>
</dbReference>
<protein>
    <submittedName>
        <fullName evidence="2">Uncharacterized protein</fullName>
    </submittedName>
</protein>
<gene>
    <name evidence="2" type="ORF">HNR78_002347</name>
</gene>
<dbReference type="EMBL" id="JACICZ010000008">
    <property type="protein sequence ID" value="MBB3869454.1"/>
    <property type="molecule type" value="Genomic_DNA"/>
</dbReference>
<dbReference type="Proteomes" id="UP000613002">
    <property type="component" value="Unassembled WGS sequence"/>
</dbReference>
<organism evidence="2 3">
    <name type="scientific">Parageobacillus toebii NBRC 107807</name>
    <dbReference type="NCBI Taxonomy" id="1223503"/>
    <lineage>
        <taxon>Bacteria</taxon>
        <taxon>Bacillati</taxon>
        <taxon>Bacillota</taxon>
        <taxon>Bacilli</taxon>
        <taxon>Bacillales</taxon>
        <taxon>Anoxybacillaceae</taxon>
        <taxon>Parageobacillus</taxon>
    </lineage>
</organism>
<keyword evidence="3" id="KW-1185">Reference proteome</keyword>
<name>A0A6G9J689_9BACL</name>
<evidence type="ECO:0000256" key="1">
    <source>
        <dbReference type="SAM" id="MobiDB-lite"/>
    </source>
</evidence>
<evidence type="ECO:0000313" key="3">
    <source>
        <dbReference type="Proteomes" id="UP000613002"/>
    </source>
</evidence>
<sequence>MKNIWKKWWFWAILVVLFIIGSVTGNSDDEQKAQPISKPKATQEEKKEGDTQEKQQGTTDKQQQTKKDIEQQISNETFLTKDEFNKRFKLDPNEKQYENGKFQLKDGSTINADYLTYGESELFTYATATFYQGNLVHLQVETDKPLEEILKGLGITTTKDTKVETQNWGDTFVHDITLDKTFDDSNIAVFPNEQD</sequence>